<comment type="caution">
    <text evidence="1">The sequence shown here is derived from an EMBL/GenBank/DDBJ whole genome shotgun (WGS) entry which is preliminary data.</text>
</comment>
<evidence type="ECO:0000313" key="1">
    <source>
        <dbReference type="EMBL" id="GET44564.1"/>
    </source>
</evidence>
<dbReference type="Proteomes" id="UP001050975">
    <property type="component" value="Unassembled WGS sequence"/>
</dbReference>
<reference evidence="1" key="1">
    <citation type="submission" date="2019-10" db="EMBL/GenBank/DDBJ databases">
        <title>Draft genome sequece of Microseira wollei NIES-4236.</title>
        <authorList>
            <person name="Yamaguchi H."/>
            <person name="Suzuki S."/>
            <person name="Kawachi M."/>
        </authorList>
    </citation>
    <scope>NUCLEOTIDE SEQUENCE</scope>
    <source>
        <strain evidence="1">NIES-4236</strain>
    </source>
</reference>
<name>A0AAV3XTD6_9CYAN</name>
<gene>
    <name evidence="1" type="ORF">MiSe_93940</name>
</gene>
<proteinExistence type="predicted"/>
<sequence>MKFSTQKTALSQTHFTGERIKKKLSERVHYDQTGFAMHRALFSAYLGRFVNEEGVLLLHLAVEQWERSEPYLHEARKDFQINRERLGESSHLAVSFSLGAVKGTVRKC</sequence>
<protein>
    <submittedName>
        <fullName evidence="1">Transposase, IS608 family protein</fullName>
    </submittedName>
</protein>
<keyword evidence="2" id="KW-1185">Reference proteome</keyword>
<dbReference type="RefSeq" id="WP_226594753.1">
    <property type="nucleotide sequence ID" value="NZ_BLAY01000415.1"/>
</dbReference>
<accession>A0AAV3XTD6</accession>
<dbReference type="EMBL" id="BLAY01000415">
    <property type="protein sequence ID" value="GET44564.1"/>
    <property type="molecule type" value="Genomic_DNA"/>
</dbReference>
<dbReference type="AlphaFoldDB" id="A0AAV3XTD6"/>
<evidence type="ECO:0000313" key="2">
    <source>
        <dbReference type="Proteomes" id="UP001050975"/>
    </source>
</evidence>
<organism evidence="1 2">
    <name type="scientific">Microseira wollei NIES-4236</name>
    <dbReference type="NCBI Taxonomy" id="2530354"/>
    <lineage>
        <taxon>Bacteria</taxon>
        <taxon>Bacillati</taxon>
        <taxon>Cyanobacteriota</taxon>
        <taxon>Cyanophyceae</taxon>
        <taxon>Oscillatoriophycideae</taxon>
        <taxon>Aerosakkonematales</taxon>
        <taxon>Aerosakkonemataceae</taxon>
        <taxon>Microseira</taxon>
    </lineage>
</organism>